<dbReference type="RefSeq" id="WP_304574695.1">
    <property type="nucleotide sequence ID" value="NZ_JAUQOO010000006.1"/>
</dbReference>
<dbReference type="CDD" id="cd09917">
    <property type="entry name" value="F-box_SF"/>
    <property type="match status" value="1"/>
</dbReference>
<gene>
    <name evidence="2" type="ORF">Q6A51_09740</name>
</gene>
<dbReference type="EMBL" id="JAUQOO010000006">
    <property type="protein sequence ID" value="MDO7927059.1"/>
    <property type="molecule type" value="Genomic_DNA"/>
</dbReference>
<keyword evidence="3" id="KW-1185">Reference proteome</keyword>
<evidence type="ECO:0000313" key="2">
    <source>
        <dbReference type="EMBL" id="MDO7927059.1"/>
    </source>
</evidence>
<protein>
    <submittedName>
        <fullName evidence="2">RHS repeat-associated core domain-containing protein</fullName>
    </submittedName>
</protein>
<keyword evidence="1" id="KW-1133">Transmembrane helix</keyword>
<feature type="transmembrane region" description="Helical" evidence="1">
    <location>
        <begin position="171"/>
        <end position="191"/>
    </location>
</feature>
<accession>A0ABT9CNI2</accession>
<proteinExistence type="predicted"/>
<keyword evidence="1" id="KW-0472">Membrane</keyword>
<sequence length="413" mass="43905">MAILCKYTYDPLDRVASFTPLEQGYFRRFYRREQLVTELHVDSSLSFFRAEKHLLAQYRSDGNGTSSTLIAGDRQESVLYATTGSRQADIAYSPYGHRETALFGGLPGFNGEQPDSVTGHYLLGNGYRAYNPVLMRFNSPDSLSPFSGGGLNPYGYCLGDPVNRIDPSGHFSWQAGLGLGLSIFGVMASIATFGAATLLAVAGGATGIASGVAGVAQIVTEKMSPETSSVLGLIGGGLGIASIGFGAAAGFQSIANRLAGSFAHGLSGKGAINAAKQMSGLGDFQVFEGVPHVTERIVRMLSANDLLALSMASRRINAVVNGSLKPIDQMLDGIKSASALEGRANLIRTARDIASGNAPGTTPAQLIKTGIDPREIPHITNVDGYTGLEEISARHHWFEAARERQRLMRERLK</sequence>
<feature type="transmembrane region" description="Helical" evidence="1">
    <location>
        <begin position="231"/>
        <end position="251"/>
    </location>
</feature>
<comment type="caution">
    <text evidence="2">The sequence shown here is derived from an EMBL/GenBank/DDBJ whole genome shotgun (WGS) entry which is preliminary data.</text>
</comment>
<name>A0ABT9CNI2_9PSED</name>
<evidence type="ECO:0000256" key="1">
    <source>
        <dbReference type="SAM" id="Phobius"/>
    </source>
</evidence>
<dbReference type="Gene3D" id="2.180.10.10">
    <property type="entry name" value="RHS repeat-associated core"/>
    <property type="match status" value="1"/>
</dbReference>
<dbReference type="NCBIfam" id="TIGR03696">
    <property type="entry name" value="Rhs_assc_core"/>
    <property type="match status" value="1"/>
</dbReference>
<reference evidence="2 3" key="1">
    <citation type="submission" date="2023-07" db="EMBL/GenBank/DDBJ databases">
        <title>Identification of four novel Pseudomonas species associated with bacterial leaf spot of cucurbits.</title>
        <authorList>
            <person name="Fullem K.R."/>
        </authorList>
    </citation>
    <scope>NUCLEOTIDE SEQUENCE [LARGE SCALE GENOMIC DNA]</scope>
    <source>
        <strain evidence="2 3">KFB 138</strain>
    </source>
</reference>
<keyword evidence="1" id="KW-0812">Transmembrane</keyword>
<dbReference type="Proteomes" id="UP001223016">
    <property type="component" value="Unassembled WGS sequence"/>
</dbReference>
<organism evidence="2 3">
    <name type="scientific">Pseudomonas serbiensis</name>
    <dbReference type="NCBI Taxonomy" id="3064350"/>
    <lineage>
        <taxon>Bacteria</taxon>
        <taxon>Pseudomonadati</taxon>
        <taxon>Pseudomonadota</taxon>
        <taxon>Gammaproteobacteria</taxon>
        <taxon>Pseudomonadales</taxon>
        <taxon>Pseudomonadaceae</taxon>
        <taxon>Pseudomonas</taxon>
    </lineage>
</organism>
<dbReference type="SUPFAM" id="SSF56399">
    <property type="entry name" value="ADP-ribosylation"/>
    <property type="match status" value="1"/>
</dbReference>
<dbReference type="InterPro" id="IPR022385">
    <property type="entry name" value="Rhs_assc_core"/>
</dbReference>
<feature type="transmembrane region" description="Helical" evidence="1">
    <location>
        <begin position="198"/>
        <end position="219"/>
    </location>
</feature>
<evidence type="ECO:0000313" key="3">
    <source>
        <dbReference type="Proteomes" id="UP001223016"/>
    </source>
</evidence>